<organism evidence="2 3">
    <name type="scientific">Staphylococcus simiae CCM 7213 = CCUG 51256</name>
    <dbReference type="NCBI Taxonomy" id="911238"/>
    <lineage>
        <taxon>Bacteria</taxon>
        <taxon>Bacillati</taxon>
        <taxon>Bacillota</taxon>
        <taxon>Bacilli</taxon>
        <taxon>Bacillales</taxon>
        <taxon>Staphylococcaceae</taxon>
        <taxon>Staphylococcus</taxon>
    </lineage>
</organism>
<dbReference type="EMBL" id="AEUN01000507">
    <property type="protein sequence ID" value="EHJ07034.1"/>
    <property type="molecule type" value="Genomic_DNA"/>
</dbReference>
<keyword evidence="1" id="KW-0812">Transmembrane</keyword>
<feature type="transmembrane region" description="Helical" evidence="1">
    <location>
        <begin position="104"/>
        <end position="128"/>
    </location>
</feature>
<evidence type="ECO:0000313" key="3">
    <source>
        <dbReference type="Proteomes" id="UP000005413"/>
    </source>
</evidence>
<dbReference type="Proteomes" id="UP000005413">
    <property type="component" value="Unassembled WGS sequence"/>
</dbReference>
<keyword evidence="1" id="KW-0472">Membrane</keyword>
<evidence type="ECO:0000313" key="2">
    <source>
        <dbReference type="EMBL" id="EHJ07034.1"/>
    </source>
</evidence>
<protein>
    <submittedName>
        <fullName evidence="2">Uncharacterized protein</fullName>
    </submittedName>
</protein>
<keyword evidence="1" id="KW-1133">Transmembrane helix</keyword>
<proteinExistence type="predicted"/>
<dbReference type="OrthoDB" id="2413874at2"/>
<dbReference type="RefSeq" id="WP_002464946.1">
    <property type="nucleotide sequence ID" value="NZ_AEUN01000507.1"/>
</dbReference>
<sequence>MSYTNQPNEPYHNQYQQQPIAYRANYKPKKKRSWVSLIIQIIALFLTAIAGYSMWKQPIFNIVFANKPVNFDGLKHFQDTTTNIGNLNINLGNVGDLQQSLDRLIMVFNAFFILCIISLIITILTIIFNRTVLKILNIFSLAIMLVITLYFSYIIKTLAQKIAESFKQYYISVSPQQVITEADAIHNGIILLGCSIALIVISLFFRNRKLKLK</sequence>
<keyword evidence="3" id="KW-1185">Reference proteome</keyword>
<dbReference type="AlphaFoldDB" id="G5JL96"/>
<dbReference type="PATRIC" id="fig|911238.3.peg.2001"/>
<feature type="transmembrane region" description="Helical" evidence="1">
    <location>
        <begin position="135"/>
        <end position="155"/>
    </location>
</feature>
<feature type="transmembrane region" description="Helical" evidence="1">
    <location>
        <begin position="34"/>
        <end position="55"/>
    </location>
</feature>
<feature type="transmembrane region" description="Helical" evidence="1">
    <location>
        <begin position="184"/>
        <end position="205"/>
    </location>
</feature>
<accession>G5JL96</accession>
<gene>
    <name evidence="2" type="ORF">SS7213T_11315</name>
</gene>
<evidence type="ECO:0000256" key="1">
    <source>
        <dbReference type="SAM" id="Phobius"/>
    </source>
</evidence>
<name>G5JL96_9STAP</name>
<reference evidence="2 3" key="1">
    <citation type="journal article" date="2012" name="BMC Genomics">
        <title>Comparative genomic analysis of the genus Staphylococcus including Staphylococcus aureus and its newly described sister species Staphylococcus simiae.</title>
        <authorList>
            <person name="Suzuki H."/>
            <person name="Lefebure T."/>
            <person name="Pavinski Bitar P."/>
            <person name="Stanhope M.J."/>
        </authorList>
    </citation>
    <scope>NUCLEOTIDE SEQUENCE [LARGE SCALE GENOMIC DNA]</scope>
    <source>
        <strain evidence="2 3">CCM 7213</strain>
    </source>
</reference>
<comment type="caution">
    <text evidence="2">The sequence shown here is derived from an EMBL/GenBank/DDBJ whole genome shotgun (WGS) entry which is preliminary data.</text>
</comment>